<feature type="compositionally biased region" description="Polar residues" evidence="1">
    <location>
        <begin position="1"/>
        <end position="29"/>
    </location>
</feature>
<keyword evidence="3" id="KW-1185">Reference proteome</keyword>
<evidence type="ECO:0000313" key="3">
    <source>
        <dbReference type="Proteomes" id="UP000005636"/>
    </source>
</evidence>
<evidence type="ECO:0000256" key="1">
    <source>
        <dbReference type="SAM" id="MobiDB-lite"/>
    </source>
</evidence>
<dbReference type="EMBL" id="CP003125">
    <property type="protein sequence ID" value="AEV17436.1"/>
    <property type="molecule type" value="Genomic_DNA"/>
</dbReference>
<dbReference type="Proteomes" id="UP000005636">
    <property type="component" value="Chromosome"/>
</dbReference>
<proteinExistence type="predicted"/>
<feature type="region of interest" description="Disordered" evidence="1">
    <location>
        <begin position="1"/>
        <end position="42"/>
    </location>
</feature>
<protein>
    <submittedName>
        <fullName evidence="2">Uncharacterized protein</fullName>
    </submittedName>
</protein>
<gene>
    <name evidence="2" type="ORF">GTCCBUS3UF5_1070</name>
</gene>
<accession>A0ABM5MCR7</accession>
<reference evidence="2 3" key="1">
    <citation type="submission" date="2011-11" db="EMBL/GenBank/DDBJ databases">
        <title>Complete genome sequence of thermophilic Geobacillus thermoleovorans CCB_US3_UF5.</title>
        <authorList>
            <person name="Muhd Sakaff M.K.L."/>
            <person name="Abdul Rahman A.Y."/>
            <person name="Saito J.A."/>
            <person name="Hou S."/>
            <person name="Alam M."/>
        </authorList>
    </citation>
    <scope>NUCLEOTIDE SEQUENCE [LARGE SCALE GENOMIC DNA]</scope>
    <source>
        <strain evidence="2 3">CCB_US3_UF5</strain>
    </source>
</reference>
<evidence type="ECO:0000313" key="2">
    <source>
        <dbReference type="EMBL" id="AEV17436.1"/>
    </source>
</evidence>
<name>A0ABM5MCR7_GEOTH</name>
<sequence>MRHWATSLSMNKNSKTGPMNGHPSASSFSKEAKNVQCGRFFR</sequence>
<organism evidence="2 3">
    <name type="scientific">Geobacillus thermoleovorans CCB_US3_UF5</name>
    <dbReference type="NCBI Taxonomy" id="1111068"/>
    <lineage>
        <taxon>Bacteria</taxon>
        <taxon>Bacillati</taxon>
        <taxon>Bacillota</taxon>
        <taxon>Bacilli</taxon>
        <taxon>Bacillales</taxon>
        <taxon>Anoxybacillaceae</taxon>
        <taxon>Geobacillus</taxon>
        <taxon>Geobacillus thermoleovorans group</taxon>
    </lineage>
</organism>